<feature type="domain" description="C2H2-type" evidence="8">
    <location>
        <begin position="730"/>
        <end position="757"/>
    </location>
</feature>
<dbReference type="InterPro" id="IPR036236">
    <property type="entry name" value="Znf_C2H2_sf"/>
</dbReference>
<feature type="binding site" evidence="6">
    <location>
        <position position="80"/>
    </location>
    <ligand>
        <name>Zn(2+)</name>
        <dbReference type="ChEBI" id="CHEBI:29105"/>
    </ligand>
</feature>
<evidence type="ECO:0000259" key="8">
    <source>
        <dbReference type="PROSITE" id="PS50157"/>
    </source>
</evidence>
<dbReference type="Gene3D" id="3.40.1800.20">
    <property type="match status" value="1"/>
</dbReference>
<dbReference type="Pfam" id="PF07776">
    <property type="entry name" value="zf-AD"/>
    <property type="match status" value="1"/>
</dbReference>
<feature type="domain" description="C2H2-type" evidence="8">
    <location>
        <begin position="814"/>
        <end position="842"/>
    </location>
</feature>
<dbReference type="InterPro" id="IPR012934">
    <property type="entry name" value="Znf_AD"/>
</dbReference>
<feature type="domain" description="C2H2-type" evidence="8">
    <location>
        <begin position="786"/>
        <end position="813"/>
    </location>
</feature>
<dbReference type="Gene3D" id="3.30.160.60">
    <property type="entry name" value="Classic Zinc Finger"/>
    <property type="match status" value="9"/>
</dbReference>
<feature type="domain" description="C2H2-type" evidence="8">
    <location>
        <begin position="758"/>
        <end position="785"/>
    </location>
</feature>
<proteinExistence type="predicted"/>
<feature type="compositionally biased region" description="Acidic residues" evidence="7">
    <location>
        <begin position="464"/>
        <end position="476"/>
    </location>
</feature>
<feature type="domain" description="C2H2-type" evidence="8">
    <location>
        <begin position="198"/>
        <end position="226"/>
    </location>
</feature>
<dbReference type="SUPFAM" id="SSF57716">
    <property type="entry name" value="Glucocorticoid receptor-like (DNA-binding domain)"/>
    <property type="match status" value="1"/>
</dbReference>
<evidence type="ECO:0000256" key="6">
    <source>
        <dbReference type="PROSITE-ProRule" id="PRU01263"/>
    </source>
</evidence>
<keyword evidence="3 5" id="KW-0863">Zinc-finger</keyword>
<dbReference type="PROSITE" id="PS51915">
    <property type="entry name" value="ZAD"/>
    <property type="match status" value="1"/>
</dbReference>
<dbReference type="Pfam" id="PF12874">
    <property type="entry name" value="zf-met"/>
    <property type="match status" value="1"/>
</dbReference>
<keyword evidence="2" id="KW-0677">Repeat</keyword>
<dbReference type="PANTHER" id="PTHR24379">
    <property type="entry name" value="KRAB AND ZINC FINGER DOMAIN-CONTAINING"/>
    <property type="match status" value="1"/>
</dbReference>
<feature type="domain" description="C2H2-type" evidence="8">
    <location>
        <begin position="843"/>
        <end position="870"/>
    </location>
</feature>
<organism evidence="10">
    <name type="scientific">Culex pipiens</name>
    <name type="common">House mosquito</name>
    <dbReference type="NCBI Taxonomy" id="7175"/>
    <lineage>
        <taxon>Eukaryota</taxon>
        <taxon>Metazoa</taxon>
        <taxon>Ecdysozoa</taxon>
        <taxon>Arthropoda</taxon>
        <taxon>Hexapoda</taxon>
        <taxon>Insecta</taxon>
        <taxon>Pterygota</taxon>
        <taxon>Neoptera</taxon>
        <taxon>Endopterygota</taxon>
        <taxon>Diptera</taxon>
        <taxon>Nematocera</taxon>
        <taxon>Culicoidea</taxon>
        <taxon>Culicidae</taxon>
        <taxon>Culicinae</taxon>
        <taxon>Culicini</taxon>
        <taxon>Culex</taxon>
        <taxon>Culex</taxon>
    </lineage>
</organism>
<feature type="domain" description="C2H2-type" evidence="8">
    <location>
        <begin position="871"/>
        <end position="895"/>
    </location>
</feature>
<dbReference type="GO" id="GO:0008270">
    <property type="term" value="F:zinc ion binding"/>
    <property type="evidence" value="ECO:0007669"/>
    <property type="project" value="UniProtKB-UniRule"/>
</dbReference>
<accession>A0A8D8GGR9</accession>
<dbReference type="InterPro" id="IPR013087">
    <property type="entry name" value="Znf_C2H2_type"/>
</dbReference>
<feature type="domain" description="C2H2-type" evidence="8">
    <location>
        <begin position="702"/>
        <end position="729"/>
    </location>
</feature>
<keyword evidence="1 6" id="KW-0479">Metal-binding</keyword>
<dbReference type="Pfam" id="PF13894">
    <property type="entry name" value="zf-C2H2_4"/>
    <property type="match status" value="1"/>
</dbReference>
<dbReference type="GO" id="GO:0005634">
    <property type="term" value="C:nucleus"/>
    <property type="evidence" value="ECO:0007669"/>
    <property type="project" value="InterPro"/>
</dbReference>
<dbReference type="EMBL" id="HBUE01153754">
    <property type="protein sequence ID" value="CAG6506593.1"/>
    <property type="molecule type" value="Transcribed_RNA"/>
</dbReference>
<dbReference type="FunFam" id="3.30.160.60:FF:000100">
    <property type="entry name" value="Zinc finger 45-like"/>
    <property type="match status" value="1"/>
</dbReference>
<name>A0A8D8GGR9_CULPI</name>
<dbReference type="SMART" id="SM00355">
    <property type="entry name" value="ZnF_C2H2"/>
    <property type="match status" value="18"/>
</dbReference>
<dbReference type="FunFam" id="3.30.160.60:FF:000065">
    <property type="entry name" value="B-cell CLL/lymphoma 6, member B"/>
    <property type="match status" value="1"/>
</dbReference>
<dbReference type="AlphaFoldDB" id="A0A8D8GGR9"/>
<dbReference type="FunFam" id="3.30.160.60:FF:000478">
    <property type="entry name" value="Zinc finger protein 133"/>
    <property type="match status" value="1"/>
</dbReference>
<evidence type="ECO:0000259" key="9">
    <source>
        <dbReference type="PROSITE" id="PS51915"/>
    </source>
</evidence>
<dbReference type="PROSITE" id="PS00028">
    <property type="entry name" value="ZINC_FINGER_C2H2_1"/>
    <property type="match status" value="10"/>
</dbReference>
<dbReference type="PROSITE" id="PS50157">
    <property type="entry name" value="ZINC_FINGER_C2H2_2"/>
    <property type="match status" value="11"/>
</dbReference>
<feature type="binding site" evidence="6">
    <location>
        <position position="83"/>
    </location>
    <ligand>
        <name>Zn(2+)</name>
        <dbReference type="ChEBI" id="CHEBI:29105"/>
    </ligand>
</feature>
<keyword evidence="4 6" id="KW-0862">Zinc</keyword>
<feature type="domain" description="C2H2-type" evidence="8">
    <location>
        <begin position="408"/>
        <end position="435"/>
    </location>
</feature>
<reference evidence="10" key="1">
    <citation type="submission" date="2021-05" db="EMBL/GenBank/DDBJ databases">
        <authorList>
            <person name="Alioto T."/>
            <person name="Alioto T."/>
            <person name="Gomez Garrido J."/>
        </authorList>
    </citation>
    <scope>NUCLEOTIDE SEQUENCE</scope>
</reference>
<dbReference type="Pfam" id="PF00096">
    <property type="entry name" value="zf-C2H2"/>
    <property type="match status" value="3"/>
</dbReference>
<dbReference type="SUPFAM" id="SSF57667">
    <property type="entry name" value="beta-beta-alpha zinc fingers"/>
    <property type="match status" value="6"/>
</dbReference>
<evidence type="ECO:0000256" key="7">
    <source>
        <dbReference type="SAM" id="MobiDB-lite"/>
    </source>
</evidence>
<evidence type="ECO:0000256" key="1">
    <source>
        <dbReference type="ARBA" id="ARBA00022723"/>
    </source>
</evidence>
<feature type="binding site" evidence="6">
    <location>
        <position position="12"/>
    </location>
    <ligand>
        <name>Zn(2+)</name>
        <dbReference type="ChEBI" id="CHEBI:29105"/>
    </ligand>
</feature>
<dbReference type="GO" id="GO:0003677">
    <property type="term" value="F:DNA binding"/>
    <property type="evidence" value="ECO:0007669"/>
    <property type="project" value="UniProtKB-ARBA"/>
</dbReference>
<protein>
    <submittedName>
        <fullName evidence="10">Zinc finger protein 585A</fullName>
    </submittedName>
</protein>
<evidence type="ECO:0000256" key="4">
    <source>
        <dbReference type="ARBA" id="ARBA00022833"/>
    </source>
</evidence>
<dbReference type="PANTHER" id="PTHR24379:SF127">
    <property type="entry name" value="BLOODY FINGERS-RELATED"/>
    <property type="match status" value="1"/>
</dbReference>
<feature type="domain" description="C2H2-type" evidence="8">
    <location>
        <begin position="556"/>
        <end position="584"/>
    </location>
</feature>
<feature type="domain" description="ZAD" evidence="9">
    <location>
        <begin position="7"/>
        <end position="107"/>
    </location>
</feature>
<feature type="domain" description="C2H2-type" evidence="8">
    <location>
        <begin position="584"/>
        <end position="607"/>
    </location>
</feature>
<evidence type="ECO:0000256" key="2">
    <source>
        <dbReference type="ARBA" id="ARBA00022737"/>
    </source>
</evidence>
<dbReference type="EMBL" id="HBUE01258796">
    <property type="protein sequence ID" value="CAG6557909.1"/>
    <property type="molecule type" value="Transcribed_RNA"/>
</dbReference>
<evidence type="ECO:0000256" key="3">
    <source>
        <dbReference type="ARBA" id="ARBA00022771"/>
    </source>
</evidence>
<evidence type="ECO:0000256" key="5">
    <source>
        <dbReference type="PROSITE-ProRule" id="PRU00042"/>
    </source>
</evidence>
<feature type="region of interest" description="Disordered" evidence="7">
    <location>
        <begin position="452"/>
        <end position="485"/>
    </location>
</feature>
<dbReference type="FunFam" id="3.30.160.60:FF:000110">
    <property type="entry name" value="Zinc finger protein-like"/>
    <property type="match status" value="1"/>
</dbReference>
<feature type="binding site" evidence="6">
    <location>
        <position position="9"/>
    </location>
    <ligand>
        <name>Zn(2+)</name>
        <dbReference type="ChEBI" id="CHEBI:29105"/>
    </ligand>
</feature>
<dbReference type="SMART" id="SM00868">
    <property type="entry name" value="zf-AD"/>
    <property type="match status" value="1"/>
</dbReference>
<evidence type="ECO:0000313" key="10">
    <source>
        <dbReference type="EMBL" id="CAG6506593.1"/>
    </source>
</evidence>
<sequence length="895" mass="103521">MPPPMENLCRICARSEEDRHAPLVCVFGTTIELDQRPKSSGGGQLWPEEGGILVQTVAQAMASCLEVEIKHSDQLPQRICAECLAKLRESWALKEMCKVSEKQLRRMLNEATSEEVKREGPVEDDDFGQDICFVEDDEYEDEKVLEELVELLSPPRRINPEDPLHSELGWHMSDLPKGKFRTRPGDAANWDRVEVEDFRCCGCYKFFDSKADMVKHCKQEHKEEPAGRNKRYECCVCLKLFASTDALSFHEKLARSRVLFHCKQCDVLSPSKRQLMAHLKLHAQGKLDMAPETVASPVKKEERPLTVAKKPEKSSLVEAKTVEPPPAEKCREVKNFVTFDYYAFDGFCCCDCWTYCETKREMKRHGEKEHFGNRGFEEDQTCFACWRSFADKSTFDAHVALLATKHLYYCKPCRLPFRTSDQLQQHQQTSGLHEGFIELEMIDIKEEVEAEPPVGAGSLRVEDVDGDDDADYDPDEGGSKKRDFVEPNGRRLYAPLGKDKRNDKDVVEASVVAISNQDAVRCCGCYRTFITEEELADHCAREHLPVRVFGDKQLPYECERCFRRFNLGTALTIHQQFARTVREYACKLCAEKFSFQTPFLLHISRVHEFFHVQKRVKPGAKAAVPAENNKFHCCFMLCKQAYDEYGDLLCHVDEVHGLKRNQFKDYRDTDENCCEICFRSFNNYGALLRHASQQRRIRQTVCTCSTCGYQAKSTAGLRDHENKHLGLRPYECELCQKTFSSKTILKNHMLVHVSDRPFSCEICGKTFARKRNWKDHAMTHQESKPWECEVCKMQFRIETQFMTHKKRHTGVRPYKCTYCDNVFSHATDRKRHEMAAHTGEKPHQCSFCSLAFIRKRQLIIHERTHTGEKPFECQYCSQAFIQQSYLTRHLATHKM</sequence>